<dbReference type="EMBL" id="GBRH01232561">
    <property type="protein sequence ID" value="JAD65334.1"/>
    <property type="molecule type" value="Transcribed_RNA"/>
</dbReference>
<organism evidence="1">
    <name type="scientific">Arundo donax</name>
    <name type="common">Giant reed</name>
    <name type="synonym">Donax arundinaceus</name>
    <dbReference type="NCBI Taxonomy" id="35708"/>
    <lineage>
        <taxon>Eukaryota</taxon>
        <taxon>Viridiplantae</taxon>
        <taxon>Streptophyta</taxon>
        <taxon>Embryophyta</taxon>
        <taxon>Tracheophyta</taxon>
        <taxon>Spermatophyta</taxon>
        <taxon>Magnoliopsida</taxon>
        <taxon>Liliopsida</taxon>
        <taxon>Poales</taxon>
        <taxon>Poaceae</taxon>
        <taxon>PACMAD clade</taxon>
        <taxon>Arundinoideae</taxon>
        <taxon>Arundineae</taxon>
        <taxon>Arundo</taxon>
    </lineage>
</organism>
<protein>
    <submittedName>
        <fullName evidence="1">Uncharacterized protein</fullName>
    </submittedName>
</protein>
<name>A0A0A9BMX7_ARUDO</name>
<reference evidence="1" key="2">
    <citation type="journal article" date="2015" name="Data Brief">
        <title>Shoot transcriptome of the giant reed, Arundo donax.</title>
        <authorList>
            <person name="Barrero R.A."/>
            <person name="Guerrero F.D."/>
            <person name="Moolhuijzen P."/>
            <person name="Goolsby J.A."/>
            <person name="Tidwell J."/>
            <person name="Bellgard S.E."/>
            <person name="Bellgard M.I."/>
        </authorList>
    </citation>
    <scope>NUCLEOTIDE SEQUENCE</scope>
    <source>
        <tissue evidence="1">Shoot tissue taken approximately 20 cm above the soil surface</tissue>
    </source>
</reference>
<reference evidence="1" key="1">
    <citation type="submission" date="2014-09" db="EMBL/GenBank/DDBJ databases">
        <authorList>
            <person name="Magalhaes I.L.F."/>
            <person name="Oliveira U."/>
            <person name="Santos F.R."/>
            <person name="Vidigal T.H.D.A."/>
            <person name="Brescovit A.D."/>
            <person name="Santos A.J."/>
        </authorList>
    </citation>
    <scope>NUCLEOTIDE SEQUENCE</scope>
    <source>
        <tissue evidence="1">Shoot tissue taken approximately 20 cm above the soil surface</tissue>
    </source>
</reference>
<evidence type="ECO:0000313" key="1">
    <source>
        <dbReference type="EMBL" id="JAD65334.1"/>
    </source>
</evidence>
<dbReference type="AlphaFoldDB" id="A0A0A9BMX7"/>
<proteinExistence type="predicted"/>
<accession>A0A0A9BMX7</accession>
<sequence length="26" mass="3005">MYHHSPTQTKVIYVAPINMLIFTVVT</sequence>